<dbReference type="InterPro" id="IPR012912">
    <property type="entry name" value="Plasmid_pRiA4b_Orf3-like"/>
</dbReference>
<proteinExistence type="predicted"/>
<dbReference type="InterPro" id="IPR024047">
    <property type="entry name" value="MM3350-like_sf"/>
</dbReference>
<dbReference type="Proteomes" id="UP000192927">
    <property type="component" value="Unassembled WGS sequence"/>
</dbReference>
<dbReference type="EMBL" id="FWEW01000830">
    <property type="protein sequence ID" value="SLM35855.1"/>
    <property type="molecule type" value="Genomic_DNA"/>
</dbReference>
<dbReference type="AlphaFoldDB" id="A0A1W5CYP1"/>
<dbReference type="Gene3D" id="3.10.290.30">
    <property type="entry name" value="MM3350-like"/>
    <property type="match status" value="1"/>
</dbReference>
<accession>A0A1W5CYP1</accession>
<feature type="compositionally biased region" description="Low complexity" evidence="1">
    <location>
        <begin position="124"/>
        <end position="133"/>
    </location>
</feature>
<name>A0A1W5CYP1_9LECA</name>
<dbReference type="SUPFAM" id="SSF159941">
    <property type="entry name" value="MM3350-like"/>
    <property type="match status" value="1"/>
</dbReference>
<evidence type="ECO:0000313" key="4">
    <source>
        <dbReference type="Proteomes" id="UP000192927"/>
    </source>
</evidence>
<evidence type="ECO:0000313" key="3">
    <source>
        <dbReference type="EMBL" id="SLM35855.1"/>
    </source>
</evidence>
<keyword evidence="4" id="KW-1185">Reference proteome</keyword>
<organism evidence="3 4">
    <name type="scientific">Lasallia pustulata</name>
    <dbReference type="NCBI Taxonomy" id="136370"/>
    <lineage>
        <taxon>Eukaryota</taxon>
        <taxon>Fungi</taxon>
        <taxon>Dikarya</taxon>
        <taxon>Ascomycota</taxon>
        <taxon>Pezizomycotina</taxon>
        <taxon>Lecanoromycetes</taxon>
        <taxon>OSLEUM clade</taxon>
        <taxon>Umbilicariomycetidae</taxon>
        <taxon>Umbilicariales</taxon>
        <taxon>Umbilicariaceae</taxon>
        <taxon>Lasallia</taxon>
    </lineage>
</organism>
<evidence type="ECO:0000256" key="1">
    <source>
        <dbReference type="SAM" id="MobiDB-lite"/>
    </source>
</evidence>
<dbReference type="Pfam" id="PF07929">
    <property type="entry name" value="PRiA4_ORF3"/>
    <property type="match status" value="1"/>
</dbReference>
<feature type="compositionally biased region" description="Low complexity" evidence="1">
    <location>
        <begin position="72"/>
        <end position="84"/>
    </location>
</feature>
<protein>
    <submittedName>
        <fullName evidence="3">Protein MM3350-like domain</fullName>
    </submittedName>
</protein>
<evidence type="ECO:0000259" key="2">
    <source>
        <dbReference type="Pfam" id="PF07929"/>
    </source>
</evidence>
<feature type="domain" description="Plasmid pRiA4b Orf3-like" evidence="2">
    <location>
        <begin position="184"/>
        <end position="324"/>
    </location>
</feature>
<feature type="compositionally biased region" description="Polar residues" evidence="1">
    <location>
        <begin position="47"/>
        <end position="59"/>
    </location>
</feature>
<feature type="region of interest" description="Disordered" evidence="1">
    <location>
        <begin position="1"/>
        <end position="147"/>
    </location>
</feature>
<reference evidence="4" key="1">
    <citation type="submission" date="2017-03" db="EMBL/GenBank/DDBJ databases">
        <authorList>
            <person name="Sharma R."/>
            <person name="Thines M."/>
        </authorList>
    </citation>
    <scope>NUCLEOTIDE SEQUENCE [LARGE SCALE GENOMIC DNA]</scope>
</reference>
<feature type="compositionally biased region" description="Pro residues" evidence="1">
    <location>
        <begin position="1"/>
        <end position="20"/>
    </location>
</feature>
<sequence>MSSSPPLPERASSPPIPEAPTSPHISEASTSPPIPEDATSPPIPEAPTSQYTSEASTSPRIPEPATSPIRESSASPSPTAGPSAVLDISTPPGLSAAIHRSTSRPPSPISTSTALDVSTAPDLSTAAHASASPAPSPPSSPSLSTISSGSFSTISSSTSSSPPIPAPLHNYILSITLCPTIIKSPPITRVLSLPASTPFTTLHTALQLSFGWATLHPYLFTIGPSSPFSPTIQLLPPPFYNRKYYGTLELGSHYASDVQLFQFLESPDFEPGPIQYLYDPHSRWEHTVTFCSIAPLTDYVHCLGGEGHPAPEDGHGPVVWEFLKMAYRKRDVARWGGQGPTAEEEKWIRWYERVCETGDEEGLGGGRVWCWDRGYVNRLLGILEVGVGMAGLEEEVGGGGLGGEVDGEGLGGEVGGEGLGGEVGGEGSGGEVGMVELRAGGEVLVGESGVGFKGSSGRGR</sequence>